<evidence type="ECO:0000313" key="3">
    <source>
        <dbReference type="Proteomes" id="UP001054902"/>
    </source>
</evidence>
<gene>
    <name evidence="2" type="ORF">CTEN210_02053</name>
</gene>
<keyword evidence="1" id="KW-0812">Transmembrane</keyword>
<sequence length="279" mass="32135">MTNVEFEEFDIESCNSSNNDEKVDITATLTEEEDDDSSRDETFLVKNLLRDDFCPRYLSVERMRGLKFIMVTVLAIIIFHPIVRSLDLEHDKRYTLSDFFAFDYAAIIMDSIVFATLGRVLEKRGIDNCLFLVPMILSTCGTLALSEVEFFQHSLSSSSITNWPWELHLCAGLILGVVVAIVTMHIYQSIEDGTFVSKTVEIVFLILCFLLPSALQDSFHLHHYYYFWLLGMLFSRDDWWSQVFQAICWGQYIHGISCFGRDHVLTCSYAAFVERGNQC</sequence>
<proteinExistence type="predicted"/>
<keyword evidence="1" id="KW-0472">Membrane</keyword>
<reference evidence="2 3" key="1">
    <citation type="journal article" date="2021" name="Sci. Rep.">
        <title>The genome of the diatom Chaetoceros tenuissimus carries an ancient integrated fragment of an extant virus.</title>
        <authorList>
            <person name="Hongo Y."/>
            <person name="Kimura K."/>
            <person name="Takaki Y."/>
            <person name="Yoshida Y."/>
            <person name="Baba S."/>
            <person name="Kobayashi G."/>
            <person name="Nagasaki K."/>
            <person name="Hano T."/>
            <person name="Tomaru Y."/>
        </authorList>
    </citation>
    <scope>NUCLEOTIDE SEQUENCE [LARGE SCALE GENOMIC DNA]</scope>
    <source>
        <strain evidence="2 3">NIES-3715</strain>
    </source>
</reference>
<feature type="transmembrane region" description="Helical" evidence="1">
    <location>
        <begin position="129"/>
        <end position="145"/>
    </location>
</feature>
<dbReference type="Proteomes" id="UP001054902">
    <property type="component" value="Unassembled WGS sequence"/>
</dbReference>
<feature type="transmembrane region" description="Helical" evidence="1">
    <location>
        <begin position="199"/>
        <end position="215"/>
    </location>
</feature>
<accession>A0AAD3CI55</accession>
<organism evidence="2 3">
    <name type="scientific">Chaetoceros tenuissimus</name>
    <dbReference type="NCBI Taxonomy" id="426638"/>
    <lineage>
        <taxon>Eukaryota</taxon>
        <taxon>Sar</taxon>
        <taxon>Stramenopiles</taxon>
        <taxon>Ochrophyta</taxon>
        <taxon>Bacillariophyta</taxon>
        <taxon>Coscinodiscophyceae</taxon>
        <taxon>Chaetocerotophycidae</taxon>
        <taxon>Chaetocerotales</taxon>
        <taxon>Chaetocerotaceae</taxon>
        <taxon>Chaetoceros</taxon>
    </lineage>
</organism>
<feature type="transmembrane region" description="Helical" evidence="1">
    <location>
        <begin position="99"/>
        <end position="117"/>
    </location>
</feature>
<name>A0AAD3CI55_9STRA</name>
<dbReference type="AlphaFoldDB" id="A0AAD3CI55"/>
<keyword evidence="3" id="KW-1185">Reference proteome</keyword>
<dbReference type="EMBL" id="BLLK01000020">
    <property type="protein sequence ID" value="GFH45580.1"/>
    <property type="molecule type" value="Genomic_DNA"/>
</dbReference>
<evidence type="ECO:0000256" key="1">
    <source>
        <dbReference type="SAM" id="Phobius"/>
    </source>
</evidence>
<protein>
    <submittedName>
        <fullName evidence="2">Uncharacterized protein</fullName>
    </submittedName>
</protein>
<evidence type="ECO:0000313" key="2">
    <source>
        <dbReference type="EMBL" id="GFH45580.1"/>
    </source>
</evidence>
<comment type="caution">
    <text evidence="2">The sequence shown here is derived from an EMBL/GenBank/DDBJ whole genome shotgun (WGS) entry which is preliminary data.</text>
</comment>
<feature type="transmembrane region" description="Helical" evidence="1">
    <location>
        <begin position="165"/>
        <end position="187"/>
    </location>
</feature>
<feature type="transmembrane region" description="Helical" evidence="1">
    <location>
        <begin position="65"/>
        <end position="83"/>
    </location>
</feature>
<keyword evidence="1" id="KW-1133">Transmembrane helix</keyword>